<comment type="similarity">
    <text evidence="4">Belongs to the Rab3-GAP catalytic subunit family.</text>
</comment>
<evidence type="ECO:0000256" key="5">
    <source>
        <dbReference type="ARBA" id="ARBA00015817"/>
    </source>
</evidence>
<evidence type="ECO:0000256" key="3">
    <source>
        <dbReference type="ARBA" id="ARBA00004496"/>
    </source>
</evidence>
<evidence type="ECO:0000256" key="9">
    <source>
        <dbReference type="ARBA" id="ARBA00023034"/>
    </source>
</evidence>
<dbReference type="EMBL" id="JAVFWL010000005">
    <property type="protein sequence ID" value="KAK6758293.1"/>
    <property type="molecule type" value="Genomic_DNA"/>
</dbReference>
<keyword evidence="8" id="KW-0256">Endoplasmic reticulum</keyword>
<dbReference type="InterPro" id="IPR026147">
    <property type="entry name" value="Rab3GAP1_conserved"/>
</dbReference>
<reference evidence="13 14" key="1">
    <citation type="submission" date="2023-08" db="EMBL/GenBank/DDBJ databases">
        <title>A Necator americanus chromosomal reference genome.</title>
        <authorList>
            <person name="Ilik V."/>
            <person name="Petrzelkova K.J."/>
            <person name="Pardy F."/>
            <person name="Fuh T."/>
            <person name="Niatou-Singa F.S."/>
            <person name="Gouil Q."/>
            <person name="Baker L."/>
            <person name="Ritchie M.E."/>
            <person name="Jex A.R."/>
            <person name="Gazzola D."/>
            <person name="Li H."/>
            <person name="Toshio Fujiwara R."/>
            <person name="Zhan B."/>
            <person name="Aroian R.V."/>
            <person name="Pafco B."/>
            <person name="Schwarz E.M."/>
        </authorList>
    </citation>
    <scope>NUCLEOTIDE SEQUENCE [LARGE SCALE GENOMIC DNA]</scope>
    <source>
        <strain evidence="13 14">Aroian</strain>
        <tissue evidence="13">Whole animal</tissue>
    </source>
</reference>
<evidence type="ECO:0000256" key="6">
    <source>
        <dbReference type="ARBA" id="ARBA00022468"/>
    </source>
</evidence>
<organism evidence="13 14">
    <name type="scientific">Necator americanus</name>
    <name type="common">Human hookworm</name>
    <dbReference type="NCBI Taxonomy" id="51031"/>
    <lineage>
        <taxon>Eukaryota</taxon>
        <taxon>Metazoa</taxon>
        <taxon>Ecdysozoa</taxon>
        <taxon>Nematoda</taxon>
        <taxon>Chromadorea</taxon>
        <taxon>Rhabditida</taxon>
        <taxon>Rhabditina</taxon>
        <taxon>Rhabditomorpha</taxon>
        <taxon>Strongyloidea</taxon>
        <taxon>Ancylostomatidae</taxon>
        <taxon>Bunostominae</taxon>
        <taxon>Necator</taxon>
    </lineage>
</organism>
<keyword evidence="6" id="KW-0343">GTPase activation</keyword>
<evidence type="ECO:0000259" key="11">
    <source>
        <dbReference type="Pfam" id="PF13890"/>
    </source>
</evidence>
<comment type="subcellular location">
    <subcellularLocation>
        <location evidence="3">Cytoplasm</location>
    </subcellularLocation>
    <subcellularLocation>
        <location evidence="2">Endoplasmic reticulum</location>
    </subcellularLocation>
    <subcellularLocation>
        <location evidence="1">Golgi apparatus</location>
        <location evidence="1">cis-Golgi network</location>
    </subcellularLocation>
</comment>
<feature type="region of interest" description="Disordered" evidence="10">
    <location>
        <begin position="582"/>
        <end position="617"/>
    </location>
</feature>
<dbReference type="Pfam" id="PF13890">
    <property type="entry name" value="Rab3-GTPase_cat"/>
    <property type="match status" value="1"/>
</dbReference>
<evidence type="ECO:0000259" key="12">
    <source>
        <dbReference type="Pfam" id="PF19533"/>
    </source>
</evidence>
<evidence type="ECO:0000256" key="7">
    <source>
        <dbReference type="ARBA" id="ARBA00022490"/>
    </source>
</evidence>
<gene>
    <name evidence="13" type="primary">Necator_chrV.g20649</name>
    <name evidence="13" type="ORF">RB195_015856</name>
</gene>
<dbReference type="PANTHER" id="PTHR21422">
    <property type="entry name" value="RAB3 GTPASE-ACTIVATING PROTEIN CATALYTIC SUBUNIT"/>
    <property type="match status" value="1"/>
</dbReference>
<evidence type="ECO:0000313" key="14">
    <source>
        <dbReference type="Proteomes" id="UP001303046"/>
    </source>
</evidence>
<dbReference type="InterPro" id="IPR045698">
    <property type="entry name" value="Rab3GAP1_C"/>
</dbReference>
<protein>
    <recommendedName>
        <fullName evidence="5">Rab3 GTPase-activating protein catalytic subunit</fullName>
    </recommendedName>
</protein>
<evidence type="ECO:0000256" key="4">
    <source>
        <dbReference type="ARBA" id="ARBA00008856"/>
    </source>
</evidence>
<keyword evidence="14" id="KW-1185">Reference proteome</keyword>
<feature type="domain" description="Rab3GAP catalytic subunit conserved" evidence="11">
    <location>
        <begin position="608"/>
        <end position="749"/>
    </location>
</feature>
<comment type="caution">
    <text evidence="13">The sequence shown here is derived from an EMBL/GenBank/DDBJ whole genome shotgun (WGS) entry which is preliminary data.</text>
</comment>
<accession>A0ABR1E6N8</accession>
<dbReference type="Pfam" id="PF19533">
    <property type="entry name" value="Rab3-GAP_cat_C"/>
    <property type="match status" value="1"/>
</dbReference>
<evidence type="ECO:0000256" key="1">
    <source>
        <dbReference type="ARBA" id="ARBA00004222"/>
    </source>
</evidence>
<sequence>MEKEVEEEEVFEIDDFTVITEFERFVVAIEALVQEWGLIGARPRKKYPKGALKICQWQSKSSSLNFGNSNKLKAAYYFPDLPSDVIEEIPCSESDGHLSAFCADIIDMEKDFIYHSNITTMFGVSEFIVISPADQIDDAIMTEDQKNLVISAFRAAQHSVNCEVPMFIQFGHIDRQLFFGTSCNKSVVTHYESSHLRRAQTRHKHLSGLLDLFKEHVKCPILLLDAEDIRISVQFDYNIKFPSTSSKFADESCEILECYTLPFGSHDEPISEFNLIASWPNMREEMINENEGRFMQLRIINRIYQSDLDLLSAFNWAASVQFQFTEGLLNYALSRIIDLTESKEASQTAFSLLGLKTTPKPFGQLTDGGIQSVRIAGVSNFSITNPGGLSLDEVLMPIPKSIIKRCMDKIFNVEDNDDDSDEAVTPSHSLLSTPGCAVRNSPEPLLQTYQESRNVDSHFNQTSESNYLDINAILRQNKWTPQDSLTHRFALAFTNGCLDQVFGLYAFAQIWYEFVKRLRTYYDGTKDFPGMSEVTVPNLSHCLLQQKIEMLQCCIAAKRKRHELYDSTKDFGADDFFDAHSNQSDDDLSDSESKRSGRKGNGNVQATMEPSGRLQPFGEMRLLKHSDTLLYVPITQDRSPMTEDMVEEYAQYLSSLDDGDARVQAQLDVLCSDMQAFKAANPKCCLEDFIRWHSPKDWIEEEQCMSERMQLPDNTWVKCWNEAMPIPVINQARLFNESKIAEEILSFLENATVHQMVDLLKPVIFSSAVVQVVEKARCIGNLLNGEYLARVVHRANRSGLRDDYVEALKQLKSAELLLIQYSSLFNKLTIQETNDSVIEQPSAEILYKFIVALVEDAKSKREAIDCNVISRGVPIFGASNGPLGNSVRRMLERQDVTNGRLPDPTRKQYTIRWSVPRPTANSRVVPQRLFASVEEEEFRLCGAFTEDTVYF</sequence>
<feature type="domain" description="Rab3GAP catalytic subunit C-terminal" evidence="12">
    <location>
        <begin position="881"/>
        <end position="951"/>
    </location>
</feature>
<dbReference type="Proteomes" id="UP001303046">
    <property type="component" value="Unassembled WGS sequence"/>
</dbReference>
<dbReference type="InterPro" id="IPR045700">
    <property type="entry name" value="Rab3GAP1"/>
</dbReference>
<proteinExistence type="inferred from homology"/>
<evidence type="ECO:0000256" key="2">
    <source>
        <dbReference type="ARBA" id="ARBA00004240"/>
    </source>
</evidence>
<evidence type="ECO:0000256" key="8">
    <source>
        <dbReference type="ARBA" id="ARBA00022824"/>
    </source>
</evidence>
<dbReference type="PANTHER" id="PTHR21422:SF9">
    <property type="entry name" value="RAB3 GTPASE-ACTIVATING PROTEIN CATALYTIC SUBUNIT"/>
    <property type="match status" value="1"/>
</dbReference>
<evidence type="ECO:0000313" key="13">
    <source>
        <dbReference type="EMBL" id="KAK6758293.1"/>
    </source>
</evidence>
<name>A0ABR1E6N8_NECAM</name>
<keyword evidence="7" id="KW-0963">Cytoplasm</keyword>
<keyword evidence="9" id="KW-0333">Golgi apparatus</keyword>
<evidence type="ECO:0000256" key="10">
    <source>
        <dbReference type="SAM" id="MobiDB-lite"/>
    </source>
</evidence>